<proteinExistence type="predicted"/>
<dbReference type="AlphaFoldDB" id="A0AAV2HVK5"/>
<keyword evidence="2" id="KW-1185">Reference proteome</keyword>
<dbReference type="InterPro" id="IPR012444">
    <property type="entry name" value="DUF1647"/>
</dbReference>
<protein>
    <submittedName>
        <fullName evidence="1">Uncharacterized protein</fullName>
    </submittedName>
</protein>
<dbReference type="Proteomes" id="UP001497497">
    <property type="component" value="Unassembled WGS sequence"/>
</dbReference>
<evidence type="ECO:0000313" key="2">
    <source>
        <dbReference type="Proteomes" id="UP001497497"/>
    </source>
</evidence>
<dbReference type="PANTHER" id="PTHR31389">
    <property type="entry name" value="LD39211P"/>
    <property type="match status" value="1"/>
</dbReference>
<accession>A0AAV2HVK5</accession>
<evidence type="ECO:0000313" key="1">
    <source>
        <dbReference type="EMBL" id="CAL1538136.1"/>
    </source>
</evidence>
<dbReference type="Pfam" id="PF07801">
    <property type="entry name" value="DUF1647"/>
    <property type="match status" value="1"/>
</dbReference>
<dbReference type="EMBL" id="CAXITT010000287">
    <property type="protein sequence ID" value="CAL1538136.1"/>
    <property type="molecule type" value="Genomic_DNA"/>
</dbReference>
<name>A0AAV2HVK5_LYMST</name>
<reference evidence="1 2" key="1">
    <citation type="submission" date="2024-04" db="EMBL/GenBank/DDBJ databases">
        <authorList>
            <consortium name="Genoscope - CEA"/>
            <person name="William W."/>
        </authorList>
    </citation>
    <scope>NUCLEOTIDE SEQUENCE [LARGE SCALE GENOMIC DNA]</scope>
</reference>
<comment type="caution">
    <text evidence="1">The sequence shown here is derived from an EMBL/GenBank/DDBJ whole genome shotgun (WGS) entry which is preliminary data.</text>
</comment>
<dbReference type="PANTHER" id="PTHR31389:SF4">
    <property type="entry name" value="LD39211P"/>
    <property type="match status" value="1"/>
</dbReference>
<gene>
    <name evidence="1" type="ORF">GSLYS_00011957001</name>
</gene>
<sequence length="408" mass="46638">MNLLTAWIRKSKLVTLCRGLVLLLVALLLFLVWLWHSPAVLVSHGMPPRDSETPERNVTPAQRSSHDLIRDPLDFEELSGQLEQLLLRSSDLTNGNFTIPCRPDGDRLACRSNCSRPLNASPKLRLWDLATSAKLTLSDEQVDAILALTEALPTSDYILLSASSHDHYHEMQSMFYNLHTVFTPQSENVSLVLLDIGLTEEQRKMTEKHCRCQVLDFPFYKFPRHSSNRHCYTWKPLIILSALQRVRKVLIYQDSSIRWLRSGSELISRAQDVGMQLLRSPRSSRVPMHALEKTFDYFEEKPCAFSVFPELHAGFSLFKPEAFAVNAILKPWARCALEASCMCPVFPKAVIGCSKRETEHGCHRFDQSCLSIITGKLFNEHLYKFTVPNSRFIDIKRFADHPGYFNST</sequence>
<organism evidence="1 2">
    <name type="scientific">Lymnaea stagnalis</name>
    <name type="common">Great pond snail</name>
    <name type="synonym">Helix stagnalis</name>
    <dbReference type="NCBI Taxonomy" id="6523"/>
    <lineage>
        <taxon>Eukaryota</taxon>
        <taxon>Metazoa</taxon>
        <taxon>Spiralia</taxon>
        <taxon>Lophotrochozoa</taxon>
        <taxon>Mollusca</taxon>
        <taxon>Gastropoda</taxon>
        <taxon>Heterobranchia</taxon>
        <taxon>Euthyneura</taxon>
        <taxon>Panpulmonata</taxon>
        <taxon>Hygrophila</taxon>
        <taxon>Lymnaeoidea</taxon>
        <taxon>Lymnaeidae</taxon>
        <taxon>Lymnaea</taxon>
    </lineage>
</organism>